<comment type="function">
    <text evidence="2">Necessary for formate dehydrogenase activity.</text>
</comment>
<sequence>MSLRILPQDQLAQSSTTIVPFFLPESTPPYAARANRFNELAPGHALEAYLRLCAAISHAQAAAASEVDVAAPVREQRYWDQCALHDLPPLGTEGWPRDPAWRTLLAHLLATLAADPALPAETRTVLERLAASDADGLERRATQLLSGDWSGLDRAEAPFVAAALQVYFNRLAAQLSPLQVGNPYVHAHGCPACGAAPTASRIRPGADGLRYLHCSLCETEWHKVRSSCTQCGGTHDIGYWSLETEDDGRPTERQQPPMRAEGCGDCHAYLKMLDPGKAQNGDVLADDIATLTLDLAMDEKGFERAGPNLLFFPG</sequence>
<dbReference type="Pfam" id="PF24859">
    <property type="entry name" value="FdhE_central"/>
    <property type="match status" value="1"/>
</dbReference>
<dbReference type="HAMAP" id="MF_00611">
    <property type="entry name" value="FdeH"/>
    <property type="match status" value="1"/>
</dbReference>
<dbReference type="Proteomes" id="UP000244173">
    <property type="component" value="Chromosome"/>
</dbReference>
<evidence type="ECO:0000259" key="4">
    <source>
        <dbReference type="Pfam" id="PF24859"/>
    </source>
</evidence>
<dbReference type="Pfam" id="PF24860">
    <property type="entry name" value="FdhE_C"/>
    <property type="match status" value="1"/>
</dbReference>
<dbReference type="AlphaFoldDB" id="A0A2S0PBC3"/>
<feature type="domain" description="FdhE N-terminal" evidence="3">
    <location>
        <begin position="20"/>
        <end position="178"/>
    </location>
</feature>
<dbReference type="InterPro" id="IPR024064">
    <property type="entry name" value="FdhE-like_sf"/>
</dbReference>
<name>A0A2S0PBC3_9NEIS</name>
<keyword evidence="1 2" id="KW-0963">Cytoplasm</keyword>
<dbReference type="Gene3D" id="3.90.1670.10">
    <property type="entry name" value="FdhE-like domain"/>
    <property type="match status" value="1"/>
</dbReference>
<evidence type="ECO:0000313" key="7">
    <source>
        <dbReference type="Proteomes" id="UP000244173"/>
    </source>
</evidence>
<dbReference type="InterPro" id="IPR056797">
    <property type="entry name" value="FdhE_central"/>
</dbReference>
<evidence type="ECO:0000313" key="6">
    <source>
        <dbReference type="EMBL" id="AVY94661.1"/>
    </source>
</evidence>
<keyword evidence="7" id="KW-1185">Reference proteome</keyword>
<feature type="domain" description="FdhE central" evidence="4">
    <location>
        <begin position="190"/>
        <end position="225"/>
    </location>
</feature>
<dbReference type="PANTHER" id="PTHR37689">
    <property type="entry name" value="PROTEIN FDHE"/>
    <property type="match status" value="1"/>
</dbReference>
<dbReference type="InterPro" id="IPR056796">
    <property type="entry name" value="FdhE_C"/>
</dbReference>
<dbReference type="GO" id="GO:0005829">
    <property type="term" value="C:cytosol"/>
    <property type="evidence" value="ECO:0007669"/>
    <property type="project" value="TreeGrafter"/>
</dbReference>
<reference evidence="6 7" key="1">
    <citation type="submission" date="2018-04" db="EMBL/GenBank/DDBJ databases">
        <title>Denitrifier Microvirgula.</title>
        <authorList>
            <person name="Anderson E."/>
            <person name="Jang J."/>
            <person name="Ishii S."/>
        </authorList>
    </citation>
    <scope>NUCLEOTIDE SEQUENCE [LARGE SCALE GENOMIC DNA]</scope>
    <source>
        <strain evidence="6 7">BE2.4</strain>
    </source>
</reference>
<protein>
    <recommendedName>
        <fullName evidence="2">Protein FdhE homolog</fullName>
    </recommendedName>
</protein>
<dbReference type="Pfam" id="PF04216">
    <property type="entry name" value="FdhE_N"/>
    <property type="match status" value="1"/>
</dbReference>
<dbReference type="CDD" id="cd16341">
    <property type="entry name" value="FdhE"/>
    <property type="match status" value="1"/>
</dbReference>
<dbReference type="NCBIfam" id="TIGR01562">
    <property type="entry name" value="FdhE"/>
    <property type="match status" value="1"/>
</dbReference>
<feature type="domain" description="FdhE C-terminal" evidence="5">
    <location>
        <begin position="228"/>
        <end position="311"/>
    </location>
</feature>
<dbReference type="PANTHER" id="PTHR37689:SF1">
    <property type="entry name" value="PROTEIN FDHE"/>
    <property type="match status" value="1"/>
</dbReference>
<gene>
    <name evidence="2 6" type="primary">fdhE</name>
    <name evidence="6" type="ORF">DAI18_11890</name>
</gene>
<dbReference type="SUPFAM" id="SSF144020">
    <property type="entry name" value="FdhE-like"/>
    <property type="match status" value="1"/>
</dbReference>
<comment type="subcellular location">
    <subcellularLocation>
        <location evidence="2">Cytoplasm</location>
    </subcellularLocation>
</comment>
<comment type="similarity">
    <text evidence="2">Belongs to the FdhE family.</text>
</comment>
<dbReference type="STRING" id="1122240.GCA_000620105_03182"/>
<dbReference type="OrthoDB" id="9794151at2"/>
<proteinExistence type="inferred from homology"/>
<dbReference type="EMBL" id="CP028519">
    <property type="protein sequence ID" value="AVY94661.1"/>
    <property type="molecule type" value="Genomic_DNA"/>
</dbReference>
<organism evidence="6 7">
    <name type="scientific">Microvirgula aerodenitrificans</name>
    <dbReference type="NCBI Taxonomy" id="57480"/>
    <lineage>
        <taxon>Bacteria</taxon>
        <taxon>Pseudomonadati</taxon>
        <taxon>Pseudomonadota</taxon>
        <taxon>Betaproteobacteria</taxon>
        <taxon>Neisseriales</taxon>
        <taxon>Aquaspirillaceae</taxon>
        <taxon>Microvirgula</taxon>
    </lineage>
</organism>
<dbReference type="InterPro" id="IPR006452">
    <property type="entry name" value="Formate_DH_accessory"/>
</dbReference>
<accession>A0A2S0PBC3</accession>
<dbReference type="GO" id="GO:0051604">
    <property type="term" value="P:protein maturation"/>
    <property type="evidence" value="ECO:0007669"/>
    <property type="project" value="TreeGrafter"/>
</dbReference>
<dbReference type="InterPro" id="IPR056774">
    <property type="entry name" value="FdhE_N"/>
</dbReference>
<dbReference type="KEGG" id="maer:DAI18_11890"/>
<dbReference type="PIRSF" id="PIRSF018296">
    <property type="entry name" value="Format_dh_formtn"/>
    <property type="match status" value="1"/>
</dbReference>
<evidence type="ECO:0000259" key="5">
    <source>
        <dbReference type="Pfam" id="PF24860"/>
    </source>
</evidence>
<dbReference type="RefSeq" id="WP_107889513.1">
    <property type="nucleotide sequence ID" value="NZ_CP028519.1"/>
</dbReference>
<dbReference type="GO" id="GO:0008199">
    <property type="term" value="F:ferric iron binding"/>
    <property type="evidence" value="ECO:0007669"/>
    <property type="project" value="TreeGrafter"/>
</dbReference>
<evidence type="ECO:0000259" key="3">
    <source>
        <dbReference type="Pfam" id="PF04216"/>
    </source>
</evidence>
<evidence type="ECO:0000256" key="2">
    <source>
        <dbReference type="HAMAP-Rule" id="MF_00611"/>
    </source>
</evidence>
<evidence type="ECO:0000256" key="1">
    <source>
        <dbReference type="ARBA" id="ARBA00022490"/>
    </source>
</evidence>